<protein>
    <recommendedName>
        <fullName evidence="2">C-type lectin domain-containing protein</fullName>
    </recommendedName>
</protein>
<dbReference type="InterPro" id="IPR016187">
    <property type="entry name" value="CTDL_fold"/>
</dbReference>
<dbReference type="InterPro" id="IPR001304">
    <property type="entry name" value="C-type_lectin-like"/>
</dbReference>
<dbReference type="VEuPathDB" id="VectorBase:BGLAX_035714"/>
<evidence type="ECO:0000313" key="4">
    <source>
        <dbReference type="Proteomes" id="UP000076420"/>
    </source>
</evidence>
<dbReference type="AlphaFoldDB" id="A0A2C9M935"/>
<dbReference type="Gene3D" id="3.10.100.10">
    <property type="entry name" value="Mannose-Binding Protein A, subunit A"/>
    <property type="match status" value="1"/>
</dbReference>
<dbReference type="InterPro" id="IPR016186">
    <property type="entry name" value="C-type_lectin-like/link_sf"/>
</dbReference>
<dbReference type="CDD" id="cd00037">
    <property type="entry name" value="CLECT"/>
    <property type="match status" value="1"/>
</dbReference>
<dbReference type="SUPFAM" id="SSF56436">
    <property type="entry name" value="C-type lectin-like"/>
    <property type="match status" value="1"/>
</dbReference>
<dbReference type="VEuPathDB" id="VectorBase:BGLB039979"/>
<proteinExistence type="predicted"/>
<dbReference type="EnsemblMetazoa" id="BGLB039979-RA">
    <property type="protein sequence ID" value="BGLB039979-PA"/>
    <property type="gene ID" value="BGLB039979"/>
</dbReference>
<reference evidence="3" key="1">
    <citation type="submission" date="2020-05" db="UniProtKB">
        <authorList>
            <consortium name="EnsemblMetazoa"/>
        </authorList>
    </citation>
    <scope>IDENTIFICATION</scope>
    <source>
        <strain evidence="3">BB02</strain>
    </source>
</reference>
<dbReference type="PROSITE" id="PS50041">
    <property type="entry name" value="C_TYPE_LECTIN_2"/>
    <property type="match status" value="1"/>
</dbReference>
<evidence type="ECO:0000313" key="3">
    <source>
        <dbReference type="EnsemblMetazoa" id="BGLB039979-PA"/>
    </source>
</evidence>
<dbReference type="Proteomes" id="UP000076420">
    <property type="component" value="Unassembled WGS sequence"/>
</dbReference>
<organism evidence="3 4">
    <name type="scientific">Biomphalaria glabrata</name>
    <name type="common">Bloodfluke planorb</name>
    <name type="synonym">Freshwater snail</name>
    <dbReference type="NCBI Taxonomy" id="6526"/>
    <lineage>
        <taxon>Eukaryota</taxon>
        <taxon>Metazoa</taxon>
        <taxon>Spiralia</taxon>
        <taxon>Lophotrochozoa</taxon>
        <taxon>Mollusca</taxon>
        <taxon>Gastropoda</taxon>
        <taxon>Heterobranchia</taxon>
        <taxon>Euthyneura</taxon>
        <taxon>Panpulmonata</taxon>
        <taxon>Hygrophila</taxon>
        <taxon>Lymnaeoidea</taxon>
        <taxon>Planorbidae</taxon>
        <taxon>Biomphalaria</taxon>
    </lineage>
</organism>
<evidence type="ECO:0000259" key="2">
    <source>
        <dbReference type="PROSITE" id="PS50041"/>
    </source>
</evidence>
<dbReference type="STRING" id="6526.A0A2C9M935"/>
<keyword evidence="1" id="KW-0732">Signal</keyword>
<gene>
    <name evidence="3" type="primary">106070922</name>
</gene>
<dbReference type="Pfam" id="PF00059">
    <property type="entry name" value="Lectin_C"/>
    <property type="match status" value="1"/>
</dbReference>
<sequence length="323" mass="35947">MSLRCLYLMICWSTLYNIDALLQLSVNPPTVEVGLTTTITINCSLDVLSEPDMSSLESIKLSRSNDTTPPVYTTLSTIDTFSNTATNSSDSAANAYGKIVTSGVSYLSLVWNKPIEFLGGIFKCEVSSLDLSGRPRNENMTSRVNVVSAGVNELLVRVQSLSLVIENMSTVIDSYTNRLLQSKKSLFLESSPFEGSRYYLSRPFPSLVSYIAQATCEIYGGTLAQVDSQEELSFIQVFLQEFFNSFWLVLIGGTDEGHEDHWVYPESNRNVSFFAWGSYQPSGGEKENCISLDTLAYWNMSDSPCSFNDYSARPRFLCEIPES</sequence>
<accession>A0A2C9M935</accession>
<feature type="signal peptide" evidence="1">
    <location>
        <begin position="1"/>
        <end position="20"/>
    </location>
</feature>
<feature type="chain" id="PRO_5012406500" description="C-type lectin domain-containing protein" evidence="1">
    <location>
        <begin position="21"/>
        <end position="323"/>
    </location>
</feature>
<feature type="domain" description="C-type lectin" evidence="2">
    <location>
        <begin position="193"/>
        <end position="299"/>
    </location>
</feature>
<dbReference type="KEGG" id="bgt:106070922"/>
<name>A0A2C9M935_BIOGL</name>
<dbReference type="OrthoDB" id="6110379at2759"/>
<evidence type="ECO:0000256" key="1">
    <source>
        <dbReference type="SAM" id="SignalP"/>
    </source>
</evidence>
<dbReference type="SMART" id="SM00034">
    <property type="entry name" value="CLECT"/>
    <property type="match status" value="1"/>
</dbReference>